<keyword evidence="1" id="KW-0812">Transmembrane</keyword>
<evidence type="ECO:0000259" key="2">
    <source>
        <dbReference type="Pfam" id="PF01757"/>
    </source>
</evidence>
<keyword evidence="1" id="KW-0472">Membrane</keyword>
<keyword evidence="4" id="KW-1185">Reference proteome</keyword>
<dbReference type="GO" id="GO:0016747">
    <property type="term" value="F:acyltransferase activity, transferring groups other than amino-acyl groups"/>
    <property type="evidence" value="ECO:0007669"/>
    <property type="project" value="InterPro"/>
</dbReference>
<sequence>MAAPGEAAGKPILNGYIPALDGLRAFAVLLVVAFHARVLPGGFVGVDVFFVLSAFLITRVLKQELDATGGIRLLRFSGRRLARLGPALVLMLATYLAVAPLLWPRQPHVGDALLAAFYVSDYSFAAFGRPLYLQHSWSLAVEEQFYLAWPLMLPLLLRSRRPLHVLAVAYVALIWWRAGFGDDWRTYYYRADTRCTGLVIGAGLALAIDRLDFSRAHALTGALLVMLAAVLGRFGPDAALVFPVAEVGAALLVGAAAQGQLGALQPALCASSALLIGKLSYGIYLWHYPITIALRPWFDGAALFVLVLVPSVGLAWLSWVTVEQWPRRLRRPDPAPALQGSR</sequence>
<protein>
    <submittedName>
        <fullName evidence="3">Acyltransferase</fullName>
    </submittedName>
</protein>
<dbReference type="AlphaFoldDB" id="A0A7G9KZX5"/>
<dbReference type="InterPro" id="IPR050879">
    <property type="entry name" value="Acyltransferase_3"/>
</dbReference>
<feature type="transmembrane region" description="Helical" evidence="1">
    <location>
        <begin position="42"/>
        <end position="61"/>
    </location>
</feature>
<feature type="transmembrane region" description="Helical" evidence="1">
    <location>
        <begin position="12"/>
        <end position="36"/>
    </location>
</feature>
<accession>A0A7G9KZX5</accession>
<dbReference type="GO" id="GO:0009103">
    <property type="term" value="P:lipopolysaccharide biosynthetic process"/>
    <property type="evidence" value="ECO:0007669"/>
    <property type="project" value="TreeGrafter"/>
</dbReference>
<keyword evidence="1" id="KW-1133">Transmembrane helix</keyword>
<dbReference type="RefSeq" id="WP_187478880.1">
    <property type="nucleotide sequence ID" value="NZ_CP060697.1"/>
</dbReference>
<feature type="transmembrane region" description="Helical" evidence="1">
    <location>
        <begin position="81"/>
        <end position="103"/>
    </location>
</feature>
<dbReference type="GO" id="GO:0016020">
    <property type="term" value="C:membrane"/>
    <property type="evidence" value="ECO:0007669"/>
    <property type="project" value="TreeGrafter"/>
</dbReference>
<feature type="transmembrane region" description="Helical" evidence="1">
    <location>
        <begin position="240"/>
        <end position="257"/>
    </location>
</feature>
<feature type="transmembrane region" description="Helical" evidence="1">
    <location>
        <begin position="216"/>
        <end position="234"/>
    </location>
</feature>
<reference evidence="3 4" key="1">
    <citation type="submission" date="2020-08" db="EMBL/GenBank/DDBJ databases">
        <title>Sphingomonas sp. sand1-3 16S ribosomal RNA gene Genome sequencing and assembly.</title>
        <authorList>
            <person name="Kang M."/>
        </authorList>
    </citation>
    <scope>NUCLEOTIDE SEQUENCE [LARGE SCALE GENOMIC DNA]</scope>
    <source>
        <strain evidence="4">sand1-3</strain>
    </source>
</reference>
<dbReference type="Pfam" id="PF01757">
    <property type="entry name" value="Acyl_transf_3"/>
    <property type="match status" value="1"/>
</dbReference>
<proteinExistence type="predicted"/>
<keyword evidence="3" id="KW-0808">Transferase</keyword>
<dbReference type="PANTHER" id="PTHR23028">
    <property type="entry name" value="ACETYLTRANSFERASE"/>
    <property type="match status" value="1"/>
</dbReference>
<dbReference type="EMBL" id="CP060697">
    <property type="protein sequence ID" value="QNM81924.1"/>
    <property type="molecule type" value="Genomic_DNA"/>
</dbReference>
<dbReference type="Proteomes" id="UP000515861">
    <property type="component" value="Chromosome"/>
</dbReference>
<evidence type="ECO:0000313" key="4">
    <source>
        <dbReference type="Proteomes" id="UP000515861"/>
    </source>
</evidence>
<evidence type="ECO:0000256" key="1">
    <source>
        <dbReference type="SAM" id="Phobius"/>
    </source>
</evidence>
<feature type="domain" description="Acyltransferase 3" evidence="2">
    <location>
        <begin position="18"/>
        <end position="319"/>
    </location>
</feature>
<dbReference type="KEGG" id="ssau:H8M03_07680"/>
<dbReference type="PANTHER" id="PTHR23028:SF53">
    <property type="entry name" value="ACYL_TRANSF_3 DOMAIN-CONTAINING PROTEIN"/>
    <property type="match status" value="1"/>
</dbReference>
<keyword evidence="3" id="KW-0012">Acyltransferase</keyword>
<feature type="transmembrane region" description="Helical" evidence="1">
    <location>
        <begin position="300"/>
        <end position="322"/>
    </location>
</feature>
<organism evidence="3 4">
    <name type="scientific">Sphingomonas sabuli</name>
    <dbReference type="NCBI Taxonomy" id="2764186"/>
    <lineage>
        <taxon>Bacteria</taxon>
        <taxon>Pseudomonadati</taxon>
        <taxon>Pseudomonadota</taxon>
        <taxon>Alphaproteobacteria</taxon>
        <taxon>Sphingomonadales</taxon>
        <taxon>Sphingomonadaceae</taxon>
        <taxon>Sphingomonas</taxon>
    </lineage>
</organism>
<gene>
    <name evidence="3" type="ORF">H8M03_07680</name>
</gene>
<feature type="transmembrane region" description="Helical" evidence="1">
    <location>
        <begin position="269"/>
        <end position="288"/>
    </location>
</feature>
<evidence type="ECO:0000313" key="3">
    <source>
        <dbReference type="EMBL" id="QNM81924.1"/>
    </source>
</evidence>
<feature type="transmembrane region" description="Helical" evidence="1">
    <location>
        <begin position="163"/>
        <end position="180"/>
    </location>
</feature>
<name>A0A7G9KZX5_9SPHN</name>
<dbReference type="InterPro" id="IPR002656">
    <property type="entry name" value="Acyl_transf_3_dom"/>
</dbReference>